<sequence length="84" mass="9180">MERDGEKWPYSAAGSECTAYMQIRQCAPAPNKGKKPLTALPYDEAPPSGALDVEMNAPVMTGVRSTLQDESAMNLDNELDNIYD</sequence>
<organism evidence="1 2">
    <name type="scientific">Sphaerobolus stellatus (strain SS14)</name>
    <dbReference type="NCBI Taxonomy" id="990650"/>
    <lineage>
        <taxon>Eukaryota</taxon>
        <taxon>Fungi</taxon>
        <taxon>Dikarya</taxon>
        <taxon>Basidiomycota</taxon>
        <taxon>Agaricomycotina</taxon>
        <taxon>Agaricomycetes</taxon>
        <taxon>Phallomycetidae</taxon>
        <taxon>Geastrales</taxon>
        <taxon>Sphaerobolaceae</taxon>
        <taxon>Sphaerobolus</taxon>
    </lineage>
</organism>
<evidence type="ECO:0000313" key="1">
    <source>
        <dbReference type="EMBL" id="KIJ36676.1"/>
    </source>
</evidence>
<proteinExistence type="predicted"/>
<protein>
    <submittedName>
        <fullName evidence="1">Uncharacterized protein</fullName>
    </submittedName>
</protein>
<dbReference type="HOGENOM" id="CLU_164945_0_0_1"/>
<dbReference type="EMBL" id="KN837176">
    <property type="protein sequence ID" value="KIJ36676.1"/>
    <property type="molecule type" value="Genomic_DNA"/>
</dbReference>
<keyword evidence="2" id="KW-1185">Reference proteome</keyword>
<accession>A0A0C9VH52</accession>
<dbReference type="Proteomes" id="UP000054279">
    <property type="component" value="Unassembled WGS sequence"/>
</dbReference>
<dbReference type="AlphaFoldDB" id="A0A0C9VH52"/>
<evidence type="ECO:0000313" key="2">
    <source>
        <dbReference type="Proteomes" id="UP000054279"/>
    </source>
</evidence>
<gene>
    <name evidence="1" type="ORF">M422DRAFT_261032</name>
</gene>
<reference evidence="1 2" key="1">
    <citation type="submission" date="2014-06" db="EMBL/GenBank/DDBJ databases">
        <title>Evolutionary Origins and Diversification of the Mycorrhizal Mutualists.</title>
        <authorList>
            <consortium name="DOE Joint Genome Institute"/>
            <consortium name="Mycorrhizal Genomics Consortium"/>
            <person name="Kohler A."/>
            <person name="Kuo A."/>
            <person name="Nagy L.G."/>
            <person name="Floudas D."/>
            <person name="Copeland A."/>
            <person name="Barry K.W."/>
            <person name="Cichocki N."/>
            <person name="Veneault-Fourrey C."/>
            <person name="LaButti K."/>
            <person name="Lindquist E.A."/>
            <person name="Lipzen A."/>
            <person name="Lundell T."/>
            <person name="Morin E."/>
            <person name="Murat C."/>
            <person name="Riley R."/>
            <person name="Ohm R."/>
            <person name="Sun H."/>
            <person name="Tunlid A."/>
            <person name="Henrissat B."/>
            <person name="Grigoriev I.V."/>
            <person name="Hibbett D.S."/>
            <person name="Martin F."/>
        </authorList>
    </citation>
    <scope>NUCLEOTIDE SEQUENCE [LARGE SCALE GENOMIC DNA]</scope>
    <source>
        <strain evidence="1 2">SS14</strain>
    </source>
</reference>
<name>A0A0C9VH52_SPHS4</name>